<evidence type="ECO:0000313" key="1">
    <source>
        <dbReference type="EMBL" id="KAK3708839.1"/>
    </source>
</evidence>
<keyword evidence="2" id="KW-1185">Reference proteome</keyword>
<protein>
    <submittedName>
        <fullName evidence="1">Uncharacterized protein</fullName>
    </submittedName>
</protein>
<reference evidence="1" key="1">
    <citation type="journal article" date="2023" name="G3 (Bethesda)">
        <title>A reference genome for the long-term kleptoplast-retaining sea slug Elysia crispata morphotype clarki.</title>
        <authorList>
            <person name="Eastman K.E."/>
            <person name="Pendleton A.L."/>
            <person name="Shaikh M.A."/>
            <person name="Suttiyut T."/>
            <person name="Ogas R."/>
            <person name="Tomko P."/>
            <person name="Gavelis G."/>
            <person name="Widhalm J.R."/>
            <person name="Wisecaver J.H."/>
        </authorList>
    </citation>
    <scope>NUCLEOTIDE SEQUENCE</scope>
    <source>
        <strain evidence="1">ECLA1</strain>
    </source>
</reference>
<name>A0AAE0XSW7_9GAST</name>
<proteinExistence type="predicted"/>
<accession>A0AAE0XSW7</accession>
<gene>
    <name evidence="1" type="ORF">RRG08_060128</name>
</gene>
<dbReference type="EMBL" id="JAWDGP010007684">
    <property type="protein sequence ID" value="KAK3708839.1"/>
    <property type="molecule type" value="Genomic_DNA"/>
</dbReference>
<dbReference type="Proteomes" id="UP001283361">
    <property type="component" value="Unassembled WGS sequence"/>
</dbReference>
<dbReference type="AlphaFoldDB" id="A0AAE0XSW7"/>
<organism evidence="1 2">
    <name type="scientific">Elysia crispata</name>
    <name type="common">lettuce slug</name>
    <dbReference type="NCBI Taxonomy" id="231223"/>
    <lineage>
        <taxon>Eukaryota</taxon>
        <taxon>Metazoa</taxon>
        <taxon>Spiralia</taxon>
        <taxon>Lophotrochozoa</taxon>
        <taxon>Mollusca</taxon>
        <taxon>Gastropoda</taxon>
        <taxon>Heterobranchia</taxon>
        <taxon>Euthyneura</taxon>
        <taxon>Panpulmonata</taxon>
        <taxon>Sacoglossa</taxon>
        <taxon>Placobranchoidea</taxon>
        <taxon>Plakobranchidae</taxon>
        <taxon>Elysia</taxon>
    </lineage>
</organism>
<feature type="non-terminal residue" evidence="1">
    <location>
        <position position="1"/>
    </location>
</feature>
<comment type="caution">
    <text evidence="1">The sequence shown here is derived from an EMBL/GenBank/DDBJ whole genome shotgun (WGS) entry which is preliminary data.</text>
</comment>
<sequence>TKVAIAMAHLHGGSLHMRHVGLNDNTNDPGINFLFAETLGVNENMLGSVKAFESMLERQDLLLQRNKDVQQESKLLTVLENQTRKK</sequence>
<evidence type="ECO:0000313" key="2">
    <source>
        <dbReference type="Proteomes" id="UP001283361"/>
    </source>
</evidence>